<dbReference type="Proteomes" id="UP000464207">
    <property type="component" value="Segment"/>
</dbReference>
<evidence type="ECO:0000313" key="1">
    <source>
        <dbReference type="EMBL" id="QHR70411.1"/>
    </source>
</evidence>
<name>A0A6C6XYH8_9CAUD</name>
<evidence type="ECO:0000313" key="2">
    <source>
        <dbReference type="Proteomes" id="UP000464207"/>
    </source>
</evidence>
<gene>
    <name evidence="1" type="ORF">egaa_1</name>
</gene>
<sequence length="169" mass="19505">MNISKTTFNFAKRHGLDLTVEDFGDVLQLCIWEADNDCEWLCSYRINYDCLTWHDNIYLPQEVKEELPATINNEVFFAQSPEVYCRGDQEMISEVDFELAEAQVRAKKMGLRILTETVEFPSMPFASFHKVTVLSRKRECNALIPVGDDKRMAKFINESCDVLKAVKHG</sequence>
<protein>
    <submittedName>
        <fullName evidence="1">Uncharacterized protein</fullName>
    </submittedName>
</protein>
<accession>A0A6C6XYH8</accession>
<keyword evidence="2" id="KW-1185">Reference proteome</keyword>
<organism evidence="1 2">
    <name type="scientific">Escherichia phage egaa</name>
    <dbReference type="NCBI Taxonomy" id="2696393"/>
    <lineage>
        <taxon>Viruses</taxon>
        <taxon>Duplodnaviria</taxon>
        <taxon>Heunggongvirae</taxon>
        <taxon>Uroviricota</taxon>
        <taxon>Caudoviricetes</taxon>
        <taxon>Drexlerviridae</taxon>
        <taxon>Tempevirinae</taxon>
        <taxon>Hanrivervirus</taxon>
        <taxon>Hanrivervirus egaa</taxon>
    </lineage>
</organism>
<reference evidence="2" key="1">
    <citation type="submission" date="2019-12" db="EMBL/GenBank/DDBJ databases">
        <authorList>
            <person name="Olsen N.S."/>
            <person name="Junco L.M.F."/>
            <person name="Kot W."/>
            <person name="Hansen L.H."/>
        </authorList>
    </citation>
    <scope>NUCLEOTIDE SEQUENCE [LARGE SCALE GENOMIC DNA]</scope>
</reference>
<dbReference type="EMBL" id="MN850607">
    <property type="protein sequence ID" value="QHR70411.1"/>
    <property type="molecule type" value="Genomic_DNA"/>
</dbReference>
<proteinExistence type="predicted"/>